<proteinExistence type="predicted"/>
<dbReference type="PANTHER" id="PTHR46795:SF3">
    <property type="entry name" value="ABC TRANSPORTER PERMEASE"/>
    <property type="match status" value="1"/>
</dbReference>
<protein>
    <submittedName>
        <fullName evidence="8">FtsX-like permease family protein</fullName>
    </submittedName>
</protein>
<evidence type="ECO:0000256" key="5">
    <source>
        <dbReference type="ARBA" id="ARBA00023136"/>
    </source>
</evidence>
<name>A0A921IWY5_9ACTN</name>
<dbReference type="InterPro" id="IPR003838">
    <property type="entry name" value="ABC3_permease_C"/>
</dbReference>
<evidence type="ECO:0000256" key="2">
    <source>
        <dbReference type="ARBA" id="ARBA00022475"/>
    </source>
</evidence>
<reference evidence="8" key="1">
    <citation type="journal article" date="2021" name="PeerJ">
        <title>Extensive microbial diversity within the chicken gut microbiome revealed by metagenomics and culture.</title>
        <authorList>
            <person name="Gilroy R."/>
            <person name="Ravi A."/>
            <person name="Getino M."/>
            <person name="Pursley I."/>
            <person name="Horton D.L."/>
            <person name="Alikhan N.F."/>
            <person name="Baker D."/>
            <person name="Gharbi K."/>
            <person name="Hall N."/>
            <person name="Watson M."/>
            <person name="Adriaenssens E.M."/>
            <person name="Foster-Nyarko E."/>
            <person name="Jarju S."/>
            <person name="Secka A."/>
            <person name="Antonio M."/>
            <person name="Oren A."/>
            <person name="Chaudhuri R.R."/>
            <person name="La Ragione R."/>
            <person name="Hildebrand F."/>
            <person name="Pallen M.J."/>
        </authorList>
    </citation>
    <scope>NUCLEOTIDE SEQUENCE</scope>
    <source>
        <strain evidence="8">ChiHjej13B12-9602</strain>
    </source>
</reference>
<accession>A0A921IWY5</accession>
<dbReference type="PROSITE" id="PS51257">
    <property type="entry name" value="PROKAR_LIPOPROTEIN"/>
    <property type="match status" value="1"/>
</dbReference>
<dbReference type="EMBL" id="DYUZ01000029">
    <property type="protein sequence ID" value="HJG37784.1"/>
    <property type="molecule type" value="Genomic_DNA"/>
</dbReference>
<comment type="subcellular location">
    <subcellularLocation>
        <location evidence="1">Cell membrane</location>
        <topology evidence="1">Multi-pass membrane protein</topology>
    </subcellularLocation>
</comment>
<organism evidence="8 9">
    <name type="scientific">Enorma phocaeensis</name>
    <dbReference type="NCBI Taxonomy" id="1871019"/>
    <lineage>
        <taxon>Bacteria</taxon>
        <taxon>Bacillati</taxon>
        <taxon>Actinomycetota</taxon>
        <taxon>Coriobacteriia</taxon>
        <taxon>Coriobacteriales</taxon>
        <taxon>Coriobacteriaceae</taxon>
        <taxon>Enorma</taxon>
    </lineage>
</organism>
<dbReference type="AlphaFoldDB" id="A0A921IWY5"/>
<evidence type="ECO:0000256" key="3">
    <source>
        <dbReference type="ARBA" id="ARBA00022692"/>
    </source>
</evidence>
<feature type="transmembrane region" description="Helical" evidence="6">
    <location>
        <begin position="229"/>
        <end position="249"/>
    </location>
</feature>
<keyword evidence="4 6" id="KW-1133">Transmembrane helix</keyword>
<feature type="transmembrane region" description="Helical" evidence="6">
    <location>
        <begin position="20"/>
        <end position="43"/>
    </location>
</feature>
<keyword evidence="2" id="KW-1003">Cell membrane</keyword>
<evidence type="ECO:0000256" key="4">
    <source>
        <dbReference type="ARBA" id="ARBA00022989"/>
    </source>
</evidence>
<feature type="transmembrane region" description="Helical" evidence="6">
    <location>
        <begin position="419"/>
        <end position="439"/>
    </location>
</feature>
<feature type="transmembrane region" description="Helical" evidence="6">
    <location>
        <begin position="160"/>
        <end position="180"/>
    </location>
</feature>
<feature type="transmembrane region" description="Helical" evidence="6">
    <location>
        <begin position="63"/>
        <end position="83"/>
    </location>
</feature>
<feature type="transmembrane region" description="Helical" evidence="6">
    <location>
        <begin position="104"/>
        <end position="127"/>
    </location>
</feature>
<evidence type="ECO:0000259" key="7">
    <source>
        <dbReference type="Pfam" id="PF02687"/>
    </source>
</evidence>
<dbReference type="RefSeq" id="WP_273190774.1">
    <property type="nucleotide sequence ID" value="NZ_DYUZ01000029.1"/>
</dbReference>
<evidence type="ECO:0000256" key="1">
    <source>
        <dbReference type="ARBA" id="ARBA00004651"/>
    </source>
</evidence>
<evidence type="ECO:0000313" key="8">
    <source>
        <dbReference type="EMBL" id="HJG37784.1"/>
    </source>
</evidence>
<keyword evidence="5 6" id="KW-0472">Membrane</keyword>
<dbReference type="InterPro" id="IPR052536">
    <property type="entry name" value="ABC-4_Integral_Memb_Prot"/>
</dbReference>
<feature type="domain" description="ABC3 transporter permease C-terminal" evidence="7">
    <location>
        <begin position="64"/>
        <end position="182"/>
    </location>
</feature>
<feature type="transmembrane region" description="Helical" evidence="6">
    <location>
        <begin position="133"/>
        <end position="153"/>
    </location>
</feature>
<comment type="caution">
    <text evidence="8">The sequence shown here is derived from an EMBL/GenBank/DDBJ whole genome shotgun (WGS) entry which is preliminary data.</text>
</comment>
<reference evidence="8" key="2">
    <citation type="submission" date="2021-09" db="EMBL/GenBank/DDBJ databases">
        <authorList>
            <person name="Gilroy R."/>
        </authorList>
    </citation>
    <scope>NUCLEOTIDE SEQUENCE</scope>
    <source>
        <strain evidence="8">ChiHjej13B12-9602</strain>
    </source>
</reference>
<keyword evidence="3 6" id="KW-0812">Transmembrane</keyword>
<evidence type="ECO:0000313" key="9">
    <source>
        <dbReference type="Proteomes" id="UP000753256"/>
    </source>
</evidence>
<gene>
    <name evidence="8" type="ORF">K8V70_08010</name>
</gene>
<dbReference type="GO" id="GO:0005886">
    <property type="term" value="C:plasma membrane"/>
    <property type="evidence" value="ECO:0007669"/>
    <property type="project" value="UniProtKB-SubCell"/>
</dbReference>
<evidence type="ECO:0000256" key="6">
    <source>
        <dbReference type="SAM" id="Phobius"/>
    </source>
</evidence>
<feature type="transmembrane region" description="Helical" evidence="6">
    <location>
        <begin position="287"/>
        <end position="309"/>
    </location>
</feature>
<dbReference type="Proteomes" id="UP000753256">
    <property type="component" value="Unassembled WGS sequence"/>
</dbReference>
<feature type="transmembrane region" description="Helical" evidence="6">
    <location>
        <begin position="329"/>
        <end position="350"/>
    </location>
</feature>
<dbReference type="PANTHER" id="PTHR46795">
    <property type="entry name" value="ABC TRANSPORTER PERMEASE-RELATED-RELATED"/>
    <property type="match status" value="1"/>
</dbReference>
<sequence length="453" mass="48705">MLVKLAYGNVRRSARDFSVYFMTLAFAACLLYSFLASTDYLLALDLTPDQREAFAKAGGVLQAFAIFIDVIFCFLLAYANMFLLRRRKREFGTYLLLGMARNQVALVLIAEIAVTAAASLACGLILGWMLSPLFSLIAAFVFGVAWTPVLVVSGQAAWQCVCSFVVISLLATVLSVRGIWKRPLVDLVRLAAVPERRPLSRGGALRAQKVAAALLLAIVWGTCLLNPGYFIVFIIPLGFVALFGSYFLIRVVSSSLPRRLRAHADRYWTGLVPFTVRQLEARAETGCMAAAAECVLLAASMCMTVAGLAFSVGLRTGEFAGAGQVLLPIAYACIFYGAAFLVAAAAVLALQQLSKAVDAKASYRALAVIGTPEELLRVSLLAEIGVCFGVPAALALVHCIFGFLLIGVLSIMFGVEGVVVFMSATVAMALCVLGIYYLVTVRACGRYIRYQAL</sequence>
<dbReference type="Pfam" id="PF02687">
    <property type="entry name" value="FtsX"/>
    <property type="match status" value="1"/>
</dbReference>
<feature type="transmembrane region" description="Helical" evidence="6">
    <location>
        <begin position="386"/>
        <end position="413"/>
    </location>
</feature>